<accession>A0A9Q1H3P3</accession>
<gene>
    <name evidence="1" type="ORF">HOLleu_28055</name>
</gene>
<proteinExistence type="predicted"/>
<reference evidence="1" key="1">
    <citation type="submission" date="2021-10" db="EMBL/GenBank/DDBJ databases">
        <title>Tropical sea cucumber genome reveals ecological adaptation and Cuvierian tubules defense mechanism.</title>
        <authorList>
            <person name="Chen T."/>
        </authorList>
    </citation>
    <scope>NUCLEOTIDE SEQUENCE</scope>
    <source>
        <strain evidence="1">Nanhai2018</strain>
        <tissue evidence="1">Muscle</tissue>
    </source>
</reference>
<evidence type="ECO:0000313" key="2">
    <source>
        <dbReference type="Proteomes" id="UP001152320"/>
    </source>
</evidence>
<name>A0A9Q1H3P3_HOLLE</name>
<dbReference type="EMBL" id="JAIZAY010000013">
    <property type="protein sequence ID" value="KAJ8031350.1"/>
    <property type="molecule type" value="Genomic_DNA"/>
</dbReference>
<protein>
    <submittedName>
        <fullName evidence="1">Uncharacterized protein</fullName>
    </submittedName>
</protein>
<organism evidence="1 2">
    <name type="scientific">Holothuria leucospilota</name>
    <name type="common">Black long sea cucumber</name>
    <name type="synonym">Mertensiothuria leucospilota</name>
    <dbReference type="NCBI Taxonomy" id="206669"/>
    <lineage>
        <taxon>Eukaryota</taxon>
        <taxon>Metazoa</taxon>
        <taxon>Echinodermata</taxon>
        <taxon>Eleutherozoa</taxon>
        <taxon>Echinozoa</taxon>
        <taxon>Holothuroidea</taxon>
        <taxon>Aspidochirotacea</taxon>
        <taxon>Aspidochirotida</taxon>
        <taxon>Holothuriidae</taxon>
        <taxon>Holothuria</taxon>
    </lineage>
</organism>
<keyword evidence="2" id="KW-1185">Reference proteome</keyword>
<dbReference type="Proteomes" id="UP001152320">
    <property type="component" value="Chromosome 13"/>
</dbReference>
<comment type="caution">
    <text evidence="1">The sequence shown here is derived from an EMBL/GenBank/DDBJ whole genome shotgun (WGS) entry which is preliminary data.</text>
</comment>
<dbReference type="AlphaFoldDB" id="A0A9Q1H3P3"/>
<sequence length="304" mass="35137">MSVLRYGEKLTEYQEVRLLREEFDILNGMEVNLTCHVRGLSSALDKHRLLYILQSNLAVKATEERFCTTNVGPSGYFEEDITLLCKWNSVRVRPNPISLDEETIEEYPCQSHESIKVCNLSMLKFNIYPFLEVEVTPPFFLEESNVLEFFCKSTPPRLLYWKVFGSNGDILDLDHYRTSISVDTNVTIKQYAGETTIRISEAVAGGNGFLVNKVYETKKEKILNRALLLDTYIRLYLKRANYPNQSVKGRTEFNCNQKTKLHSLNNAITKIFYSTYPIVPVDIKLRKDTNKTCIPRTLPLRPPR</sequence>
<evidence type="ECO:0000313" key="1">
    <source>
        <dbReference type="EMBL" id="KAJ8031350.1"/>
    </source>
</evidence>